<dbReference type="InterPro" id="IPR017850">
    <property type="entry name" value="Alkaline_phosphatase_core_sf"/>
</dbReference>
<dbReference type="EMBL" id="JADBJN010000003">
    <property type="protein sequence ID" value="KAG5670136.1"/>
    <property type="molecule type" value="Genomic_DNA"/>
</dbReference>
<keyword evidence="3" id="KW-0460">Magnesium</keyword>
<keyword evidence="6" id="KW-0732">Signal</keyword>
<dbReference type="Pfam" id="PF00245">
    <property type="entry name" value="Alk_phosphatase"/>
    <property type="match status" value="1"/>
</dbReference>
<dbReference type="Proteomes" id="UP001107558">
    <property type="component" value="Chromosome 3"/>
</dbReference>
<feature type="signal peptide" evidence="6">
    <location>
        <begin position="1"/>
        <end position="20"/>
    </location>
</feature>
<organism evidence="7 8">
    <name type="scientific">Polypedilum vanderplanki</name>
    <name type="common">Sleeping chironomid midge</name>
    <dbReference type="NCBI Taxonomy" id="319348"/>
    <lineage>
        <taxon>Eukaryota</taxon>
        <taxon>Metazoa</taxon>
        <taxon>Ecdysozoa</taxon>
        <taxon>Arthropoda</taxon>
        <taxon>Hexapoda</taxon>
        <taxon>Insecta</taxon>
        <taxon>Pterygota</taxon>
        <taxon>Neoptera</taxon>
        <taxon>Endopterygota</taxon>
        <taxon>Diptera</taxon>
        <taxon>Nematocera</taxon>
        <taxon>Chironomoidea</taxon>
        <taxon>Chironomidae</taxon>
        <taxon>Chironominae</taxon>
        <taxon>Polypedilum</taxon>
        <taxon>Polypedilum</taxon>
    </lineage>
</organism>
<dbReference type="AlphaFoldDB" id="A0A9J6BK95"/>
<feature type="binding site" evidence="3">
    <location>
        <position position="371"/>
    </location>
    <ligand>
        <name>Zn(2+)</name>
        <dbReference type="ChEBI" id="CHEBI:29105"/>
        <label>2</label>
    </ligand>
</feature>
<dbReference type="GO" id="GO:0046872">
    <property type="term" value="F:metal ion binding"/>
    <property type="evidence" value="ECO:0007669"/>
    <property type="project" value="UniProtKB-KW"/>
</dbReference>
<evidence type="ECO:0000256" key="5">
    <source>
        <dbReference type="SAM" id="Coils"/>
    </source>
</evidence>
<comment type="cofactor">
    <cofactor evidence="3">
        <name>Zn(2+)</name>
        <dbReference type="ChEBI" id="CHEBI:29105"/>
    </cofactor>
    <text evidence="3">Binds 2 Zn(2+) ions.</text>
</comment>
<comment type="caution">
    <text evidence="7">The sequence shown here is derived from an EMBL/GenBank/DDBJ whole genome shotgun (WGS) entry which is preliminary data.</text>
</comment>
<feature type="binding site" evidence="3">
    <location>
        <position position="370"/>
    </location>
    <ligand>
        <name>Zn(2+)</name>
        <dbReference type="ChEBI" id="CHEBI:29105"/>
        <label>2</label>
    </ligand>
</feature>
<feature type="binding site" evidence="3">
    <location>
        <position position="324"/>
    </location>
    <ligand>
        <name>Mg(2+)</name>
        <dbReference type="ChEBI" id="CHEBI:18420"/>
    </ligand>
</feature>
<keyword evidence="3" id="KW-0862">Zinc</keyword>
<evidence type="ECO:0000256" key="3">
    <source>
        <dbReference type="PIRSR" id="PIRSR601952-2"/>
    </source>
</evidence>
<feature type="binding site" evidence="3">
    <location>
        <position position="333"/>
    </location>
    <ligand>
        <name>Zn(2+)</name>
        <dbReference type="ChEBI" id="CHEBI:29105"/>
        <label>2</label>
    </ligand>
</feature>
<keyword evidence="3" id="KW-0479">Metal-binding</keyword>
<feature type="binding site" evidence="3">
    <location>
        <position position="179"/>
    </location>
    <ligand>
        <name>Mg(2+)</name>
        <dbReference type="ChEBI" id="CHEBI:18420"/>
    </ligand>
</feature>
<dbReference type="PRINTS" id="PR00113">
    <property type="entry name" value="ALKPHPHTASE"/>
</dbReference>
<reference evidence="7" key="1">
    <citation type="submission" date="2021-03" db="EMBL/GenBank/DDBJ databases">
        <title>Chromosome level genome of the anhydrobiotic midge Polypedilum vanderplanki.</title>
        <authorList>
            <person name="Yoshida Y."/>
            <person name="Kikawada T."/>
            <person name="Gusev O."/>
        </authorList>
    </citation>
    <scope>NUCLEOTIDE SEQUENCE</scope>
    <source>
        <strain evidence="7">NIAS01</strain>
        <tissue evidence="7">Whole body or cell culture</tissue>
    </source>
</reference>
<feature type="active site" description="Phosphoserine intermediate" evidence="2">
    <location>
        <position position="116"/>
    </location>
</feature>
<evidence type="ECO:0000256" key="1">
    <source>
        <dbReference type="ARBA" id="ARBA00012647"/>
    </source>
</evidence>
<feature type="binding site" evidence="3">
    <location>
        <position position="329"/>
    </location>
    <ligand>
        <name>Zn(2+)</name>
        <dbReference type="ChEBI" id="CHEBI:29105"/>
        <label>2</label>
    </ligand>
</feature>
<protein>
    <recommendedName>
        <fullName evidence="1">alkaline phosphatase</fullName>
        <ecNumber evidence="1">3.1.3.1</ecNumber>
    </recommendedName>
</protein>
<evidence type="ECO:0000313" key="8">
    <source>
        <dbReference type="Proteomes" id="UP001107558"/>
    </source>
</evidence>
<keyword evidence="5" id="KW-0175">Coiled coil</keyword>
<evidence type="ECO:0000256" key="6">
    <source>
        <dbReference type="SAM" id="SignalP"/>
    </source>
</evidence>
<comment type="similarity">
    <text evidence="4">Belongs to the alkaline phosphatase family.</text>
</comment>
<feature type="chain" id="PRO_5039914953" description="alkaline phosphatase" evidence="6">
    <location>
        <begin position="21"/>
        <end position="600"/>
    </location>
</feature>
<name>A0A9J6BK95_POLVA</name>
<evidence type="ECO:0000256" key="2">
    <source>
        <dbReference type="PIRSR" id="PIRSR601952-1"/>
    </source>
</evidence>
<dbReference type="SMART" id="SM00098">
    <property type="entry name" value="alkPPc"/>
    <property type="match status" value="1"/>
</dbReference>
<feature type="binding site" evidence="3">
    <location>
        <position position="68"/>
    </location>
    <ligand>
        <name>Zn(2+)</name>
        <dbReference type="ChEBI" id="CHEBI:29105"/>
        <label>2</label>
    </ligand>
</feature>
<comment type="cofactor">
    <cofactor evidence="3">
        <name>Mg(2+)</name>
        <dbReference type="ChEBI" id="CHEBI:18420"/>
    </cofactor>
    <text evidence="3">Binds 1 Mg(2+) ion.</text>
</comment>
<dbReference type="SUPFAM" id="SSF53649">
    <property type="entry name" value="Alkaline phosphatase-like"/>
    <property type="match status" value="1"/>
</dbReference>
<accession>A0A9J6BK95</accession>
<evidence type="ECO:0000256" key="4">
    <source>
        <dbReference type="RuleBase" id="RU003946"/>
    </source>
</evidence>
<keyword evidence="8" id="KW-1185">Reference proteome</keyword>
<dbReference type="InterPro" id="IPR001952">
    <property type="entry name" value="Alkaline_phosphatase"/>
</dbReference>
<feature type="binding site" evidence="3">
    <location>
        <position position="442"/>
    </location>
    <ligand>
        <name>Zn(2+)</name>
        <dbReference type="ChEBI" id="CHEBI:29105"/>
        <label>2</label>
    </ligand>
</feature>
<evidence type="ECO:0000313" key="7">
    <source>
        <dbReference type="EMBL" id="KAG5670136.1"/>
    </source>
</evidence>
<dbReference type="GO" id="GO:0004035">
    <property type="term" value="F:alkaline phosphatase activity"/>
    <property type="evidence" value="ECO:0007669"/>
    <property type="project" value="UniProtKB-EC"/>
</dbReference>
<dbReference type="PANTHER" id="PTHR11596:SF91">
    <property type="entry name" value="ALKALINE PHOSPHATASE-RELATED"/>
    <property type="match status" value="1"/>
</dbReference>
<dbReference type="CDD" id="cd16012">
    <property type="entry name" value="ALP"/>
    <property type="match status" value="1"/>
</dbReference>
<feature type="binding site" evidence="3">
    <location>
        <position position="68"/>
    </location>
    <ligand>
        <name>Mg(2+)</name>
        <dbReference type="ChEBI" id="CHEBI:18420"/>
    </ligand>
</feature>
<dbReference type="OrthoDB" id="5818554at2759"/>
<feature type="binding site" evidence="3">
    <location>
        <position position="177"/>
    </location>
    <ligand>
        <name>Mg(2+)</name>
        <dbReference type="ChEBI" id="CHEBI:18420"/>
    </ligand>
</feature>
<dbReference type="Gene3D" id="3.40.720.10">
    <property type="entry name" value="Alkaline Phosphatase, subunit A"/>
    <property type="match status" value="1"/>
</dbReference>
<sequence>MRLAVIYRELFLLLLTLATCRNAPTTKTNIHDKSYWYDKNYKLINDRMGYLQVNHLPRVKNVVIFIGDGMGTSTITASRVYKRQISQNPNARLTFDDFPATAIVQTDIENSQIPESAASSTALFCGVKTNYEYLGIDVTSTGKKVCEEKNSHTPSIISWAQEKNLKTGFVTTTRVTHATPASLYAHSRRHMEDDSKGDTHGCKDVARQLIENKTGKNLNVIMGGGMMTLIKREEDGSGGRRKDGKNLTAEWLLHHPNGEFVTNRDEMMNISHKTEHVLGIFARSHMEFNADRNKKIEPSLAEMTLTAIEILKRKNQRGFLLVVEGGKIDLAHHQNQAYRALDDTLAFDEAIKVAMKNLDLSQTLIIVTSDHSSAMSYSGFATPKNQSILGMDIYISNIDQKPYQILTYSSGIGYQNYTEEIAMKDFKNAIHKSTVPTTWSNHGGEDVPLYAIGPMSTLLFSGTFDQTYMPHAIAYAMCIFKYESRCQRQSNEIHNEIERPQVEEKTSGIEALRKELYKAKNENQTVKIEEQTEIENITISTTESNYDENLNNDTFSDSLVFESSDLVSNLTTNDNENSSSNVFCNSFVVVILVTLLSIKF</sequence>
<dbReference type="PANTHER" id="PTHR11596">
    <property type="entry name" value="ALKALINE PHOSPHATASE"/>
    <property type="match status" value="1"/>
</dbReference>
<proteinExistence type="inferred from homology"/>
<dbReference type="EC" id="3.1.3.1" evidence="1"/>
<feature type="coiled-coil region" evidence="5">
    <location>
        <begin position="502"/>
        <end position="529"/>
    </location>
</feature>
<gene>
    <name evidence="7" type="ORF">PVAND_000418</name>
</gene>